<accession>G8R286</accession>
<proteinExistence type="predicted"/>
<evidence type="ECO:0000313" key="4">
    <source>
        <dbReference type="EMBL" id="AEV31836.1"/>
    </source>
</evidence>
<gene>
    <name evidence="4" type="ordered locus">Oweho_0823</name>
</gene>
<organism evidence="4 5">
    <name type="scientific">Owenweeksia hongkongensis (strain DSM 17368 / CIP 108786 / JCM 12287 / NRRL B-23963 / UST20020801)</name>
    <dbReference type="NCBI Taxonomy" id="926562"/>
    <lineage>
        <taxon>Bacteria</taxon>
        <taxon>Pseudomonadati</taxon>
        <taxon>Bacteroidota</taxon>
        <taxon>Flavobacteriia</taxon>
        <taxon>Flavobacteriales</taxon>
        <taxon>Owenweeksiaceae</taxon>
        <taxon>Owenweeksia</taxon>
    </lineage>
</organism>
<dbReference type="InterPro" id="IPR026444">
    <property type="entry name" value="Secre_tail"/>
</dbReference>
<feature type="domain" description="Secretion system C-terminal sorting" evidence="3">
    <location>
        <begin position="474"/>
        <end position="544"/>
    </location>
</feature>
<dbReference type="RefSeq" id="WP_014201197.1">
    <property type="nucleotide sequence ID" value="NC_016599.1"/>
</dbReference>
<feature type="chain" id="PRO_5003514188" description="Secretion system C-terminal sorting domain-containing protein" evidence="2">
    <location>
        <begin position="19"/>
        <end position="546"/>
    </location>
</feature>
<evidence type="ECO:0000256" key="1">
    <source>
        <dbReference type="ARBA" id="ARBA00022729"/>
    </source>
</evidence>
<dbReference type="EMBL" id="CP003156">
    <property type="protein sequence ID" value="AEV31836.1"/>
    <property type="molecule type" value="Genomic_DNA"/>
</dbReference>
<dbReference type="AlphaFoldDB" id="G8R286"/>
<dbReference type="KEGG" id="oho:Oweho_0823"/>
<keyword evidence="5" id="KW-1185">Reference proteome</keyword>
<evidence type="ECO:0000256" key="2">
    <source>
        <dbReference type="SAM" id="SignalP"/>
    </source>
</evidence>
<dbReference type="HOGENOM" id="CLU_498597_0_0_10"/>
<dbReference type="Pfam" id="PF18962">
    <property type="entry name" value="Por_Secre_tail"/>
    <property type="match status" value="1"/>
</dbReference>
<feature type="signal peptide" evidence="2">
    <location>
        <begin position="1"/>
        <end position="18"/>
    </location>
</feature>
<reference evidence="4 5" key="1">
    <citation type="journal article" date="2012" name="Stand. Genomic Sci.">
        <title>Genome sequence of the orange-pigmented seawater bacterium Owenweeksia hongkongensis type strain (UST20020801(T)).</title>
        <authorList>
            <person name="Riedel T."/>
            <person name="Held B."/>
            <person name="Nolan M."/>
            <person name="Lucas S."/>
            <person name="Lapidus A."/>
            <person name="Tice H."/>
            <person name="Del Rio T.G."/>
            <person name="Cheng J.F."/>
            <person name="Han C."/>
            <person name="Tapia R."/>
            <person name="Goodwin L.A."/>
            <person name="Pitluck S."/>
            <person name="Liolios K."/>
            <person name="Mavromatis K."/>
            <person name="Pagani I."/>
            <person name="Ivanova N."/>
            <person name="Mikhailova N."/>
            <person name="Pati A."/>
            <person name="Chen A."/>
            <person name="Palaniappan K."/>
            <person name="Rohde M."/>
            <person name="Tindall B.J."/>
            <person name="Detter J.C."/>
            <person name="Goker M."/>
            <person name="Woyke T."/>
            <person name="Bristow J."/>
            <person name="Eisen J.A."/>
            <person name="Markowitz V."/>
            <person name="Hugenholtz P."/>
            <person name="Klenk H.P."/>
            <person name="Kyrpides N.C."/>
        </authorList>
    </citation>
    <scope>NUCLEOTIDE SEQUENCE</scope>
    <source>
        <strain evidence="5">DSM 17368 / JCM 12287 / NRRL B-23963</strain>
    </source>
</reference>
<evidence type="ECO:0000259" key="3">
    <source>
        <dbReference type="Pfam" id="PF18962"/>
    </source>
</evidence>
<dbReference type="OrthoDB" id="951108at2"/>
<keyword evidence="1 2" id="KW-0732">Signal</keyword>
<dbReference type="Proteomes" id="UP000005631">
    <property type="component" value="Chromosome"/>
</dbReference>
<dbReference type="NCBIfam" id="TIGR04183">
    <property type="entry name" value="Por_Secre_tail"/>
    <property type="match status" value="1"/>
</dbReference>
<name>G8R286_OWEHD</name>
<protein>
    <recommendedName>
        <fullName evidence="3">Secretion system C-terminal sorting domain-containing protein</fullName>
    </recommendedName>
</protein>
<evidence type="ECO:0000313" key="5">
    <source>
        <dbReference type="Proteomes" id="UP000005631"/>
    </source>
</evidence>
<sequence>MKRLLLTIAFLFSLSGNAQITTYNLNYNGRPSKILSVTGNTLIVLSKYNSVRDSMAYLQKYKLISDEYVQVGSFNIASGLWDYRFSNGKLHIVANQQHGCGNNSEINYVEIDTASFVILNTKNIGLDVDDVWQAKFLNDTSIAFWHNSLQPWGYFPVSNKLERLDENGSLISEQGDFIAPMYDGEFMLQVSTLFGGNVCKFKVFEEGPQNYWGIPQFVPSDVKYAHFYDIDSILLLTADSIVKMDTTLTSYTSHAIPGYQIYHIVDNHLFLMDASRVLTLRLPDLTIIDIDSIKGLATQFDIVDVYPSDSNTILCVAGSVYSPSLELNQVLLKADISAPNEIERNEISMDSAVFVQVLSTTAFWQYQEYKLFVTNRGSDTIHQFRVLYNHFSGMHGCVSRHNSIKKLLVPPGETRSFTRNVNIRVEWPSGQGCFYVAVPDNRQEDNLSDNSACVFITSSIGIEEVSGVSKVSFYPNPVVDDFHIEGDLKDLESMQLFSLDGREVELNINSLTDTKMTINLNGLPKGIYFLQVQIGEEVISQKLIKE</sequence>